<evidence type="ECO:0000259" key="6">
    <source>
        <dbReference type="Pfam" id="PF00135"/>
    </source>
</evidence>
<feature type="domain" description="Carboxylesterase type B" evidence="6">
    <location>
        <begin position="36"/>
        <end position="557"/>
    </location>
</feature>
<name>A0A2J7R673_9NEOP</name>
<reference evidence="7 8" key="1">
    <citation type="submission" date="2017-12" db="EMBL/GenBank/DDBJ databases">
        <title>Hemimetabolous genomes reveal molecular basis of termite eusociality.</title>
        <authorList>
            <person name="Harrison M.C."/>
            <person name="Jongepier E."/>
            <person name="Robertson H.M."/>
            <person name="Arning N."/>
            <person name="Bitard-Feildel T."/>
            <person name="Chao H."/>
            <person name="Childers C.P."/>
            <person name="Dinh H."/>
            <person name="Doddapaneni H."/>
            <person name="Dugan S."/>
            <person name="Gowin J."/>
            <person name="Greiner C."/>
            <person name="Han Y."/>
            <person name="Hu H."/>
            <person name="Hughes D.S.T."/>
            <person name="Huylmans A.-K."/>
            <person name="Kemena C."/>
            <person name="Kremer L.P.M."/>
            <person name="Lee S.L."/>
            <person name="Lopez-Ezquerra A."/>
            <person name="Mallet L."/>
            <person name="Monroy-Kuhn J.M."/>
            <person name="Moser A."/>
            <person name="Murali S.C."/>
            <person name="Muzny D.M."/>
            <person name="Otani S."/>
            <person name="Piulachs M.-D."/>
            <person name="Poelchau M."/>
            <person name="Qu J."/>
            <person name="Schaub F."/>
            <person name="Wada-Katsumata A."/>
            <person name="Worley K.C."/>
            <person name="Xie Q."/>
            <person name="Ylla G."/>
            <person name="Poulsen M."/>
            <person name="Gibbs R.A."/>
            <person name="Schal C."/>
            <person name="Richards S."/>
            <person name="Belles X."/>
            <person name="Korb J."/>
            <person name="Bornberg-Bauer E."/>
        </authorList>
    </citation>
    <scope>NUCLEOTIDE SEQUENCE [LARGE SCALE GENOMIC DNA]</scope>
    <source>
        <tissue evidence="7">Whole body</tissue>
    </source>
</reference>
<dbReference type="GO" id="GO:0052689">
    <property type="term" value="F:carboxylic ester hydrolase activity"/>
    <property type="evidence" value="ECO:0007669"/>
    <property type="project" value="UniProtKB-KW"/>
</dbReference>
<dbReference type="PROSITE" id="PS00941">
    <property type="entry name" value="CARBOXYLESTERASE_B_2"/>
    <property type="match status" value="1"/>
</dbReference>
<organism evidence="7 8">
    <name type="scientific">Cryptotermes secundus</name>
    <dbReference type="NCBI Taxonomy" id="105785"/>
    <lineage>
        <taxon>Eukaryota</taxon>
        <taxon>Metazoa</taxon>
        <taxon>Ecdysozoa</taxon>
        <taxon>Arthropoda</taxon>
        <taxon>Hexapoda</taxon>
        <taxon>Insecta</taxon>
        <taxon>Pterygota</taxon>
        <taxon>Neoptera</taxon>
        <taxon>Polyneoptera</taxon>
        <taxon>Dictyoptera</taxon>
        <taxon>Blattodea</taxon>
        <taxon>Blattoidea</taxon>
        <taxon>Termitoidae</taxon>
        <taxon>Kalotermitidae</taxon>
        <taxon>Cryptotermitinae</taxon>
        <taxon>Cryptotermes</taxon>
    </lineage>
</organism>
<evidence type="ECO:0000256" key="1">
    <source>
        <dbReference type="ARBA" id="ARBA00005964"/>
    </source>
</evidence>
<sequence length="599" mass="65854">MWAWASRFALFGVTATWLCCLSTEAVYADAAGVTLKLPGLGALRGSLNTSAWTSRAIYQFQGIPFAKPPVGHLRFKPPEPADPWNGTLDATKFGKKCPALTRSNQEQEFKEWTSLLTPENTEDCLTLNVYTPKLFSNASLALPVMVYIHGGSFRLGSAQEYWPNYLLEKDVVLVVPQYRLGPLGFLSLQTEDVPGNMGLMDQALALRWVRNYISFFGGDPDRVTIFGQSAGGAAVTLMQLSPLVDENLFAKVIAQSGSALATWVIDRNPVRSGLAIARLANCNQTKMADLTACLREIPVKDLLLAHSKFLVADIAAGGRGTGGNHPVIQTAGNQRFLVEPPLKSIQEGRFKHVPLLGGVTRHEGSFILGNIYDNILQEYNLLHNEDYLRHNLTRTTLRFSGIEDTTGMISDLLNEKYFQSGELGNFTAMTPGLIDICGVALLKAATFRFLLENSRQQRSFLYSFNYFGEHTKFGYGVPVDYPFPGGVAHSDDLLYLFPLPSVVLNSEDRAISRTVVELWTNFAAYSDPAPANGVSFWPAMSTETGPYLRIDRTSEVRVNFLEEYAIATTAGLGPSRAPLSAASMPTLLLWLVMALLEVN</sequence>
<dbReference type="PROSITE" id="PS00122">
    <property type="entry name" value="CARBOXYLESTERASE_B_1"/>
    <property type="match status" value="1"/>
</dbReference>
<feature type="chain" id="PRO_5014210449" description="Carboxylic ester hydrolase" evidence="5">
    <location>
        <begin position="31"/>
        <end position="599"/>
    </location>
</feature>
<dbReference type="STRING" id="105785.A0A2J7R673"/>
<evidence type="ECO:0000256" key="5">
    <source>
        <dbReference type="RuleBase" id="RU361235"/>
    </source>
</evidence>
<evidence type="ECO:0000256" key="4">
    <source>
        <dbReference type="ARBA" id="ARBA00023180"/>
    </source>
</evidence>
<dbReference type="InterPro" id="IPR002018">
    <property type="entry name" value="CarbesteraseB"/>
</dbReference>
<keyword evidence="4" id="KW-0325">Glycoprotein</keyword>
<dbReference type="EMBL" id="NEVH01006980">
    <property type="protein sequence ID" value="PNF36333.1"/>
    <property type="molecule type" value="Genomic_DNA"/>
</dbReference>
<dbReference type="SUPFAM" id="SSF53474">
    <property type="entry name" value="alpha/beta-Hydrolases"/>
    <property type="match status" value="1"/>
</dbReference>
<protein>
    <recommendedName>
        <fullName evidence="5">Carboxylic ester hydrolase</fullName>
        <ecNumber evidence="5">3.1.1.-</ecNumber>
    </recommendedName>
</protein>
<comment type="similarity">
    <text evidence="1 5">Belongs to the type-B carboxylesterase/lipase family.</text>
</comment>
<dbReference type="AlphaFoldDB" id="A0A2J7R673"/>
<keyword evidence="2" id="KW-0719">Serine esterase</keyword>
<gene>
    <name evidence="7" type="ORF">B7P43_G00515</name>
</gene>
<evidence type="ECO:0000256" key="3">
    <source>
        <dbReference type="ARBA" id="ARBA00022801"/>
    </source>
</evidence>
<dbReference type="OrthoDB" id="3200163at2759"/>
<dbReference type="InterPro" id="IPR019819">
    <property type="entry name" value="Carboxylesterase_B_CS"/>
</dbReference>
<keyword evidence="8" id="KW-1185">Reference proteome</keyword>
<evidence type="ECO:0000313" key="8">
    <source>
        <dbReference type="Proteomes" id="UP000235965"/>
    </source>
</evidence>
<keyword evidence="5" id="KW-0732">Signal</keyword>
<keyword evidence="3 5" id="KW-0378">Hydrolase</keyword>
<dbReference type="InParanoid" id="A0A2J7R673"/>
<comment type="caution">
    <text evidence="7">The sequence shown here is derived from an EMBL/GenBank/DDBJ whole genome shotgun (WGS) entry which is preliminary data.</text>
</comment>
<dbReference type="InterPro" id="IPR029058">
    <property type="entry name" value="AB_hydrolase_fold"/>
</dbReference>
<evidence type="ECO:0000256" key="2">
    <source>
        <dbReference type="ARBA" id="ARBA00022487"/>
    </source>
</evidence>
<feature type="signal peptide" evidence="5">
    <location>
        <begin position="1"/>
        <end position="30"/>
    </location>
</feature>
<dbReference type="Gene3D" id="3.40.50.1820">
    <property type="entry name" value="alpha/beta hydrolase"/>
    <property type="match status" value="1"/>
</dbReference>
<dbReference type="EC" id="3.1.1.-" evidence="5"/>
<evidence type="ECO:0000313" key="7">
    <source>
        <dbReference type="EMBL" id="PNF36333.1"/>
    </source>
</evidence>
<dbReference type="InterPro" id="IPR019826">
    <property type="entry name" value="Carboxylesterase_B_AS"/>
</dbReference>
<dbReference type="Pfam" id="PF00135">
    <property type="entry name" value="COesterase"/>
    <property type="match status" value="1"/>
</dbReference>
<dbReference type="PANTHER" id="PTHR43142:SF12">
    <property type="entry name" value="CARBOXYLESTERASE TYPE B DOMAIN-CONTAINING PROTEIN-RELATED"/>
    <property type="match status" value="1"/>
</dbReference>
<dbReference type="Proteomes" id="UP000235965">
    <property type="component" value="Unassembled WGS sequence"/>
</dbReference>
<proteinExistence type="inferred from homology"/>
<dbReference type="PANTHER" id="PTHR43142">
    <property type="entry name" value="CARBOXYLIC ESTER HYDROLASE"/>
    <property type="match status" value="1"/>
</dbReference>
<accession>A0A2J7R673</accession>